<name>I2FUQ4_USTHO</name>
<dbReference type="AlphaFoldDB" id="I2FUQ4"/>
<feature type="transmembrane region" description="Helical" evidence="2">
    <location>
        <begin position="57"/>
        <end position="78"/>
    </location>
</feature>
<feature type="transmembrane region" description="Helical" evidence="2">
    <location>
        <begin position="363"/>
        <end position="386"/>
    </location>
</feature>
<feature type="transmembrane region" description="Helical" evidence="2">
    <location>
        <begin position="99"/>
        <end position="132"/>
    </location>
</feature>
<evidence type="ECO:0000313" key="3">
    <source>
        <dbReference type="EMBL" id="CCF50647.1"/>
    </source>
</evidence>
<keyword evidence="2" id="KW-0812">Transmembrane</keyword>
<gene>
    <name evidence="3" type="ORF">UHOR_06185</name>
</gene>
<accession>I2FUQ4</accession>
<feature type="region of interest" description="Disordered" evidence="1">
    <location>
        <begin position="507"/>
        <end position="533"/>
    </location>
</feature>
<dbReference type="eggNOG" id="ENOG502TMBQ">
    <property type="taxonomic scope" value="Eukaryota"/>
</dbReference>
<feature type="transmembrane region" description="Helical" evidence="2">
    <location>
        <begin position="282"/>
        <end position="305"/>
    </location>
</feature>
<reference evidence="3 4" key="1">
    <citation type="journal article" date="2012" name="Plant Cell">
        <title>Genome comparison of barley and maize smut fungi reveals targeted loss of RNA silencing components and species-specific presence of transposable elements.</title>
        <authorList>
            <person name="Laurie J.D."/>
            <person name="Ali S."/>
            <person name="Linning R."/>
            <person name="Mannhaupt G."/>
            <person name="Wong P."/>
            <person name="Gueldener U."/>
            <person name="Muensterkoetter M."/>
            <person name="Moore R."/>
            <person name="Kahmann R."/>
            <person name="Bakkeren G."/>
            <person name="Schirawski J."/>
        </authorList>
    </citation>
    <scope>NUCLEOTIDE SEQUENCE [LARGE SCALE GENOMIC DNA]</scope>
    <source>
        <strain evidence="4">Uh4875-4</strain>
    </source>
</reference>
<sequence length="560" mass="62502">MSAAMVPDLDAPTRALSLLRTITPDDMIFLHRGQTQEQLVKVLYNIMHAPQPRRNRIWLLASEFQVIVTFLVCTVMLIKKRSLGKLWIITKRDSCHGTFYVANAVFVLVVGVAVYLVAWGVTALVIAAFSYAHLSSMEWWWVIPLPWVPLVIGAYVSIHGFAVGCSPGSPLCSVKAQHSNLGCKWYYLAIPNWPALVNTTLILPCVLFFISAIGLVSMSGYHYYHAKYLARKLLSLEILHEIHALAHNKAKPFTGDQLVASDQLIYTARRVTAAYFESHRYVCINLAIFAAASWALFIPCIIYGLPNIVSLVDHVCSRYPDPLPPNCTTFFQKLLYLITKGRPSSSNNSAQINLATWKMTILAIVYVNILVFCIPAFAFVPIYIVAGSYPKGVLNGDIVPVMTTAVLAISLITIASCTFFASFCTVATLDPLFRAAIGLNVIRTQNPKDITVVQHRSRHEQKIELGLTSPSMLVKQQGQLSLSGVQQVKPQSERMVAFKASMSTITSRKVDEEEDKEEDREEDKIQYPDYPREEIRHFQVHGAEEMASPNSDLSFTKSSI</sequence>
<proteinExistence type="predicted"/>
<evidence type="ECO:0000256" key="1">
    <source>
        <dbReference type="SAM" id="MobiDB-lite"/>
    </source>
</evidence>
<comment type="caution">
    <text evidence="3">The sequence shown here is derived from an EMBL/GenBank/DDBJ whole genome shotgun (WGS) entry which is preliminary data.</text>
</comment>
<protein>
    <submittedName>
        <fullName evidence="3">Related to Dik6, novel virulence factor</fullName>
    </submittedName>
</protein>
<feature type="compositionally biased region" description="Acidic residues" evidence="1">
    <location>
        <begin position="512"/>
        <end position="521"/>
    </location>
</feature>
<feature type="transmembrane region" description="Helical" evidence="2">
    <location>
        <begin position="201"/>
        <end position="224"/>
    </location>
</feature>
<keyword evidence="2" id="KW-0472">Membrane</keyword>
<dbReference type="Proteomes" id="UP000006174">
    <property type="component" value="Unassembled WGS sequence"/>
</dbReference>
<dbReference type="HOGENOM" id="CLU_026517_0_0_1"/>
<dbReference type="OMA" id="CINLAIF"/>
<keyword evidence="2" id="KW-1133">Transmembrane helix</keyword>
<organism evidence="3 4">
    <name type="scientific">Ustilago hordei</name>
    <name type="common">Barley covered smut fungus</name>
    <dbReference type="NCBI Taxonomy" id="120017"/>
    <lineage>
        <taxon>Eukaryota</taxon>
        <taxon>Fungi</taxon>
        <taxon>Dikarya</taxon>
        <taxon>Basidiomycota</taxon>
        <taxon>Ustilaginomycotina</taxon>
        <taxon>Ustilaginomycetes</taxon>
        <taxon>Ustilaginales</taxon>
        <taxon>Ustilaginaceae</taxon>
        <taxon>Ustilago</taxon>
    </lineage>
</organism>
<evidence type="ECO:0000313" key="4">
    <source>
        <dbReference type="Proteomes" id="UP000006174"/>
    </source>
</evidence>
<evidence type="ECO:0000256" key="2">
    <source>
        <dbReference type="SAM" id="Phobius"/>
    </source>
</evidence>
<dbReference type="EMBL" id="CAGI01000157">
    <property type="protein sequence ID" value="CCF50647.1"/>
    <property type="molecule type" value="Genomic_DNA"/>
</dbReference>
<keyword evidence="4" id="KW-1185">Reference proteome</keyword>
<feature type="compositionally biased region" description="Basic and acidic residues" evidence="1">
    <location>
        <begin position="522"/>
        <end position="533"/>
    </location>
</feature>
<feature type="transmembrane region" description="Helical" evidence="2">
    <location>
        <begin position="398"/>
        <end position="423"/>
    </location>
</feature>